<protein>
    <submittedName>
        <fullName evidence="1">621_t:CDS:1</fullName>
    </submittedName>
</protein>
<accession>A0A9N9EEL4</accession>
<sequence length="112" mass="13272">DPIFYASLHAPIVSGFGYNNEINYQNMNPLNVDEQNTEVIIESSQNRNHEDDINNHITSIETFFNHILNDIKNSQQLLRSLIQQKKTPIHIQLECARKERRQKRHINYRRTS</sequence>
<dbReference type="AlphaFoldDB" id="A0A9N9EEL4"/>
<dbReference type="Proteomes" id="UP000789759">
    <property type="component" value="Unassembled WGS sequence"/>
</dbReference>
<comment type="caution">
    <text evidence="1">The sequence shown here is derived from an EMBL/GenBank/DDBJ whole genome shotgun (WGS) entry which is preliminary data.</text>
</comment>
<feature type="non-terminal residue" evidence="1">
    <location>
        <position position="112"/>
    </location>
</feature>
<gene>
    <name evidence="1" type="ORF">CPELLU_LOCUS10264</name>
</gene>
<keyword evidence="2" id="KW-1185">Reference proteome</keyword>
<dbReference type="EMBL" id="CAJVQA010008382">
    <property type="protein sequence ID" value="CAG8670825.1"/>
    <property type="molecule type" value="Genomic_DNA"/>
</dbReference>
<dbReference type="OrthoDB" id="2476095at2759"/>
<organism evidence="1 2">
    <name type="scientific">Cetraspora pellucida</name>
    <dbReference type="NCBI Taxonomy" id="1433469"/>
    <lineage>
        <taxon>Eukaryota</taxon>
        <taxon>Fungi</taxon>
        <taxon>Fungi incertae sedis</taxon>
        <taxon>Mucoromycota</taxon>
        <taxon>Glomeromycotina</taxon>
        <taxon>Glomeromycetes</taxon>
        <taxon>Diversisporales</taxon>
        <taxon>Gigasporaceae</taxon>
        <taxon>Cetraspora</taxon>
    </lineage>
</organism>
<evidence type="ECO:0000313" key="2">
    <source>
        <dbReference type="Proteomes" id="UP000789759"/>
    </source>
</evidence>
<proteinExistence type="predicted"/>
<evidence type="ECO:0000313" key="1">
    <source>
        <dbReference type="EMBL" id="CAG8670825.1"/>
    </source>
</evidence>
<reference evidence="1" key="1">
    <citation type="submission" date="2021-06" db="EMBL/GenBank/DDBJ databases">
        <authorList>
            <person name="Kallberg Y."/>
            <person name="Tangrot J."/>
            <person name="Rosling A."/>
        </authorList>
    </citation>
    <scope>NUCLEOTIDE SEQUENCE</scope>
    <source>
        <strain evidence="1">FL966</strain>
    </source>
</reference>
<name>A0A9N9EEL4_9GLOM</name>